<keyword evidence="8" id="KW-0067">ATP-binding</keyword>
<feature type="domain" description="Mur ligase N-terminal catalytic" evidence="15">
    <location>
        <begin position="2"/>
        <end position="101"/>
    </location>
</feature>
<dbReference type="InterPro" id="IPR036615">
    <property type="entry name" value="Mur_ligase_C_dom_sf"/>
</dbReference>
<dbReference type="SUPFAM" id="SSF51984">
    <property type="entry name" value="MurCD N-terminal domain"/>
    <property type="match status" value="1"/>
</dbReference>
<dbReference type="InterPro" id="IPR036565">
    <property type="entry name" value="Mur-like_cat_sf"/>
</dbReference>
<dbReference type="Gene3D" id="3.40.50.720">
    <property type="entry name" value="NAD(P)-binding Rossmann-like Domain"/>
    <property type="match status" value="1"/>
</dbReference>
<dbReference type="SUPFAM" id="SSF53244">
    <property type="entry name" value="MurD-like peptide ligases, peptide-binding domain"/>
    <property type="match status" value="1"/>
</dbReference>
<dbReference type="GO" id="GO:0071555">
    <property type="term" value="P:cell wall organization"/>
    <property type="evidence" value="ECO:0007669"/>
    <property type="project" value="UniProtKB-KW"/>
</dbReference>
<evidence type="ECO:0000256" key="10">
    <source>
        <dbReference type="ARBA" id="ARBA00022984"/>
    </source>
</evidence>
<keyword evidence="7" id="KW-0547">Nucleotide-binding</keyword>
<dbReference type="Pfam" id="PF02875">
    <property type="entry name" value="Mur_ligase_C"/>
    <property type="match status" value="1"/>
</dbReference>
<dbReference type="SUPFAM" id="SSF53623">
    <property type="entry name" value="MurD-like peptide ligases, catalytic domain"/>
    <property type="match status" value="1"/>
</dbReference>
<dbReference type="Pfam" id="PF01225">
    <property type="entry name" value="Mur_ligase"/>
    <property type="match status" value="1"/>
</dbReference>
<dbReference type="GO" id="GO:0005524">
    <property type="term" value="F:ATP binding"/>
    <property type="evidence" value="ECO:0007669"/>
    <property type="project" value="UniProtKB-KW"/>
</dbReference>
<dbReference type="AlphaFoldDB" id="A0A2M7YJR9"/>
<dbReference type="GO" id="GO:0008763">
    <property type="term" value="F:UDP-N-acetylmuramate-L-alanine ligase activity"/>
    <property type="evidence" value="ECO:0007669"/>
    <property type="project" value="UniProtKB-UniRule"/>
</dbReference>
<dbReference type="Gene3D" id="3.90.190.20">
    <property type="entry name" value="Mur ligase, C-terminal domain"/>
    <property type="match status" value="1"/>
</dbReference>
<dbReference type="InterPro" id="IPR005758">
    <property type="entry name" value="UDP-N-AcMur_Ala_ligase_MurC"/>
</dbReference>
<name>A0A2M7YJR9_9BACT</name>
<evidence type="ECO:0000256" key="3">
    <source>
        <dbReference type="ARBA" id="ARBA00012211"/>
    </source>
</evidence>
<dbReference type="Proteomes" id="UP000229026">
    <property type="component" value="Unassembled WGS sequence"/>
</dbReference>
<keyword evidence="11" id="KW-0131">Cell cycle</keyword>
<evidence type="ECO:0000256" key="11">
    <source>
        <dbReference type="ARBA" id="ARBA00023306"/>
    </source>
</evidence>
<evidence type="ECO:0000256" key="13">
    <source>
        <dbReference type="ARBA" id="ARBA00047833"/>
    </source>
</evidence>
<dbReference type="UniPathway" id="UPA00219"/>
<dbReference type="NCBIfam" id="TIGR01082">
    <property type="entry name" value="murC"/>
    <property type="match status" value="1"/>
</dbReference>
<dbReference type="PANTHER" id="PTHR43445:SF3">
    <property type="entry name" value="UDP-N-ACETYLMURAMATE--L-ALANINE LIGASE"/>
    <property type="match status" value="1"/>
</dbReference>
<evidence type="ECO:0000256" key="1">
    <source>
        <dbReference type="ARBA" id="ARBA00004496"/>
    </source>
</evidence>
<comment type="subcellular location">
    <subcellularLocation>
        <location evidence="1">Cytoplasm</location>
    </subcellularLocation>
</comment>
<evidence type="ECO:0000259" key="17">
    <source>
        <dbReference type="Pfam" id="PF08245"/>
    </source>
</evidence>
<dbReference type="InterPro" id="IPR000713">
    <property type="entry name" value="Mur_ligase_N"/>
</dbReference>
<reference evidence="19" key="1">
    <citation type="submission" date="2017-09" db="EMBL/GenBank/DDBJ databases">
        <title>Depth-based differentiation of microbial function through sediment-hosted aquifers and enrichment of novel symbionts in the deep terrestrial subsurface.</title>
        <authorList>
            <person name="Probst A.J."/>
            <person name="Ladd B."/>
            <person name="Jarett J.K."/>
            <person name="Geller-Mcgrath D.E."/>
            <person name="Sieber C.M.K."/>
            <person name="Emerson J.B."/>
            <person name="Anantharaman K."/>
            <person name="Thomas B.C."/>
            <person name="Malmstrom R."/>
            <person name="Stieglmeier M."/>
            <person name="Klingl A."/>
            <person name="Woyke T."/>
            <person name="Ryan C.M."/>
            <person name="Banfield J.F."/>
        </authorList>
    </citation>
    <scope>NUCLEOTIDE SEQUENCE [LARGE SCALE GENOMIC DNA]</scope>
</reference>
<sequence length="371" mass="41583">MKIHFIGIGGIGASGLAGFCLSKGHEVSGSDLSDSQIIKALKKQGAKIFVGPHDSANLTNRVDLVVYTAAATPDNPELKKAKKLGIKCQSYAEALGDLTKRMFTIAVSGMHGKSTTTAMLALVLEKAGLDPTVIVGTRLREWGNRNFRVGKSKYLVIEADEYNASFLNYWPQIIVLTNIEEEHLDYYKDLKHIMAVFKKYVSHLRKGGVLVANGDDSNISKLEFQNAKPQFKIQNYSMKQLEFERLGKVLKVTGEHNISNALAVLTVARILKIPDKITYGALSRFRGTWRRMEYKGLVNGAKIYDDYGHHPTEIKATLRGTRESLKNGRLWIIFQPHQYQRTYKLFNQFANAFNDADRVILLPIYSVAGRE</sequence>
<evidence type="ECO:0000256" key="8">
    <source>
        <dbReference type="ARBA" id="ARBA00022840"/>
    </source>
</evidence>
<evidence type="ECO:0000256" key="4">
    <source>
        <dbReference type="ARBA" id="ARBA00022490"/>
    </source>
</evidence>
<feature type="domain" description="Mur ligase C-terminal" evidence="16">
    <location>
        <begin position="290"/>
        <end position="362"/>
    </location>
</feature>
<dbReference type="EMBL" id="PFWH01000068">
    <property type="protein sequence ID" value="PJA63216.1"/>
    <property type="molecule type" value="Genomic_DNA"/>
</dbReference>
<keyword evidence="9" id="KW-0133">Cell shape</keyword>
<dbReference type="GO" id="GO:0008360">
    <property type="term" value="P:regulation of cell shape"/>
    <property type="evidence" value="ECO:0007669"/>
    <property type="project" value="UniProtKB-KW"/>
</dbReference>
<dbReference type="Gene3D" id="3.40.1190.10">
    <property type="entry name" value="Mur-like, catalytic domain"/>
    <property type="match status" value="1"/>
</dbReference>
<dbReference type="PANTHER" id="PTHR43445">
    <property type="entry name" value="UDP-N-ACETYLMURAMATE--L-ALANINE LIGASE-RELATED"/>
    <property type="match status" value="1"/>
</dbReference>
<proteinExistence type="predicted"/>
<gene>
    <name evidence="18" type="primary">murC</name>
    <name evidence="18" type="ORF">CO161_02265</name>
</gene>
<organism evidence="18 19">
    <name type="scientific">Candidatus Portnoybacteria bacterium CG_4_9_14_3_um_filter_44_9</name>
    <dbReference type="NCBI Taxonomy" id="1974806"/>
    <lineage>
        <taxon>Bacteria</taxon>
        <taxon>Candidatus Portnoyibacteriota</taxon>
    </lineage>
</organism>
<evidence type="ECO:0000256" key="5">
    <source>
        <dbReference type="ARBA" id="ARBA00022598"/>
    </source>
</evidence>
<accession>A0A2M7YJR9</accession>
<comment type="catalytic activity">
    <reaction evidence="13">
        <text>UDP-N-acetyl-alpha-D-muramate + L-alanine + ATP = UDP-N-acetyl-alpha-D-muramoyl-L-alanine + ADP + phosphate + H(+)</text>
        <dbReference type="Rhea" id="RHEA:23372"/>
        <dbReference type="ChEBI" id="CHEBI:15378"/>
        <dbReference type="ChEBI" id="CHEBI:30616"/>
        <dbReference type="ChEBI" id="CHEBI:43474"/>
        <dbReference type="ChEBI" id="CHEBI:57972"/>
        <dbReference type="ChEBI" id="CHEBI:70757"/>
        <dbReference type="ChEBI" id="CHEBI:83898"/>
        <dbReference type="ChEBI" id="CHEBI:456216"/>
        <dbReference type="EC" id="6.3.2.8"/>
    </reaction>
</comment>
<evidence type="ECO:0000256" key="6">
    <source>
        <dbReference type="ARBA" id="ARBA00022618"/>
    </source>
</evidence>
<protein>
    <recommendedName>
        <fullName evidence="3 14">UDP-N-acetylmuramate--L-alanine ligase</fullName>
        <ecNumber evidence="3 14">6.3.2.8</ecNumber>
    </recommendedName>
</protein>
<dbReference type="InterPro" id="IPR004101">
    <property type="entry name" value="Mur_ligase_C"/>
</dbReference>
<keyword evidence="10" id="KW-0573">Peptidoglycan synthesis</keyword>
<evidence type="ECO:0000256" key="12">
    <source>
        <dbReference type="ARBA" id="ARBA00023316"/>
    </source>
</evidence>
<evidence type="ECO:0000259" key="15">
    <source>
        <dbReference type="Pfam" id="PF01225"/>
    </source>
</evidence>
<evidence type="ECO:0000313" key="18">
    <source>
        <dbReference type="EMBL" id="PJA63216.1"/>
    </source>
</evidence>
<keyword evidence="5 18" id="KW-0436">Ligase</keyword>
<keyword evidence="6" id="KW-0132">Cell division</keyword>
<dbReference type="InterPro" id="IPR013221">
    <property type="entry name" value="Mur_ligase_cen"/>
</dbReference>
<dbReference type="GO" id="GO:0009252">
    <property type="term" value="P:peptidoglycan biosynthetic process"/>
    <property type="evidence" value="ECO:0007669"/>
    <property type="project" value="UniProtKB-UniRule"/>
</dbReference>
<evidence type="ECO:0000259" key="16">
    <source>
        <dbReference type="Pfam" id="PF02875"/>
    </source>
</evidence>
<evidence type="ECO:0000256" key="7">
    <source>
        <dbReference type="ARBA" id="ARBA00022741"/>
    </source>
</evidence>
<feature type="non-terminal residue" evidence="18">
    <location>
        <position position="371"/>
    </location>
</feature>
<dbReference type="GO" id="GO:0005737">
    <property type="term" value="C:cytoplasm"/>
    <property type="evidence" value="ECO:0007669"/>
    <property type="project" value="UniProtKB-SubCell"/>
</dbReference>
<evidence type="ECO:0000256" key="2">
    <source>
        <dbReference type="ARBA" id="ARBA00004752"/>
    </source>
</evidence>
<feature type="domain" description="Mur ligase central" evidence="17">
    <location>
        <begin position="107"/>
        <end position="268"/>
    </location>
</feature>
<dbReference type="EC" id="6.3.2.8" evidence="3 14"/>
<keyword evidence="4" id="KW-0963">Cytoplasm</keyword>
<evidence type="ECO:0000313" key="19">
    <source>
        <dbReference type="Proteomes" id="UP000229026"/>
    </source>
</evidence>
<dbReference type="GO" id="GO:0051301">
    <property type="term" value="P:cell division"/>
    <property type="evidence" value="ECO:0007669"/>
    <property type="project" value="UniProtKB-KW"/>
</dbReference>
<keyword evidence="12" id="KW-0961">Cell wall biogenesis/degradation</keyword>
<comment type="caution">
    <text evidence="18">The sequence shown here is derived from an EMBL/GenBank/DDBJ whole genome shotgun (WGS) entry which is preliminary data.</text>
</comment>
<dbReference type="InterPro" id="IPR050061">
    <property type="entry name" value="MurCDEF_pg_biosynth"/>
</dbReference>
<dbReference type="Pfam" id="PF08245">
    <property type="entry name" value="Mur_ligase_M"/>
    <property type="match status" value="1"/>
</dbReference>
<evidence type="ECO:0000256" key="14">
    <source>
        <dbReference type="NCBIfam" id="TIGR01082"/>
    </source>
</evidence>
<comment type="pathway">
    <text evidence="2">Cell wall biogenesis; peptidoglycan biosynthesis.</text>
</comment>
<evidence type="ECO:0000256" key="9">
    <source>
        <dbReference type="ARBA" id="ARBA00022960"/>
    </source>
</evidence>